<dbReference type="RefSeq" id="WP_147319998.1">
    <property type="nucleotide sequence ID" value="NZ_QTJV01000007.1"/>
</dbReference>
<dbReference type="EMBL" id="QTJV01000007">
    <property type="protein sequence ID" value="RFM33181.1"/>
    <property type="molecule type" value="Genomic_DNA"/>
</dbReference>
<evidence type="ECO:0000313" key="1">
    <source>
        <dbReference type="EMBL" id="RFM33181.1"/>
    </source>
</evidence>
<organism evidence="1 2">
    <name type="scientific">Chitinophaga silvisoli</name>
    <dbReference type="NCBI Taxonomy" id="2291814"/>
    <lineage>
        <taxon>Bacteria</taxon>
        <taxon>Pseudomonadati</taxon>
        <taxon>Bacteroidota</taxon>
        <taxon>Chitinophagia</taxon>
        <taxon>Chitinophagales</taxon>
        <taxon>Chitinophagaceae</taxon>
        <taxon>Chitinophaga</taxon>
    </lineage>
</organism>
<dbReference type="OrthoDB" id="1495146at2"/>
<protein>
    <submittedName>
        <fullName evidence="1">Uncharacterized protein</fullName>
    </submittedName>
</protein>
<comment type="caution">
    <text evidence="1">The sequence shown here is derived from an EMBL/GenBank/DDBJ whole genome shotgun (WGS) entry which is preliminary data.</text>
</comment>
<gene>
    <name evidence="1" type="ORF">DXN04_19310</name>
</gene>
<evidence type="ECO:0000313" key="2">
    <source>
        <dbReference type="Proteomes" id="UP000261174"/>
    </source>
</evidence>
<keyword evidence="2" id="KW-1185">Reference proteome</keyword>
<dbReference type="AlphaFoldDB" id="A0A3E1NZ17"/>
<proteinExistence type="predicted"/>
<accession>A0A3E1NZ17</accession>
<sequence length="141" mass="17028">MNEIRNNRIIFETLSQIRPIETALVSMWPLDNKYARIPFLRFRFKDIKKGDQLYLKLEEVISNYQGKIRWKLVVVSNEDVFNYILLPEIFASFFLEKRLTKKGDYLTIWTEMEYNDIIDSVISDVQDLANYMKQFFKVYFS</sequence>
<reference evidence="1 2" key="1">
    <citation type="submission" date="2018-08" db="EMBL/GenBank/DDBJ databases">
        <title>Chitinophaga sp. K20C18050901, a novel bacterium isolated from forest soil.</title>
        <authorList>
            <person name="Wang C."/>
        </authorList>
    </citation>
    <scope>NUCLEOTIDE SEQUENCE [LARGE SCALE GENOMIC DNA]</scope>
    <source>
        <strain evidence="1 2">K20C18050901</strain>
    </source>
</reference>
<name>A0A3E1NZ17_9BACT</name>
<dbReference type="Proteomes" id="UP000261174">
    <property type="component" value="Unassembled WGS sequence"/>
</dbReference>